<dbReference type="InterPro" id="IPR002200">
    <property type="entry name" value="Elicitin"/>
</dbReference>
<reference evidence="9" key="3">
    <citation type="submission" date="2015-02" db="UniProtKB">
        <authorList>
            <consortium name="EnsemblProtists"/>
        </authorList>
    </citation>
    <scope>IDENTIFICATION</scope>
    <source>
        <strain evidence="9">DAOM BR144</strain>
    </source>
</reference>
<keyword evidence="3 6" id="KW-0964">Secreted</keyword>
<evidence type="ECO:0000313" key="10">
    <source>
        <dbReference type="Proteomes" id="UP000019132"/>
    </source>
</evidence>
<keyword evidence="8" id="KW-0732">Signal</keyword>
<dbReference type="Gene3D" id="1.10.239.10">
    <property type="entry name" value="Elicitin domain"/>
    <property type="match status" value="1"/>
</dbReference>
<evidence type="ECO:0000256" key="3">
    <source>
        <dbReference type="ARBA" id="ARBA00022525"/>
    </source>
</evidence>
<dbReference type="GO" id="GO:0052040">
    <property type="term" value="P:symbiont-mediated perturbation of host programmed cell death"/>
    <property type="evidence" value="ECO:0007669"/>
    <property type="project" value="UniProtKB-UniRule"/>
</dbReference>
<dbReference type="AlphaFoldDB" id="K3WVC1"/>
<proteinExistence type="inferred from homology"/>
<dbReference type="EMBL" id="GL376599">
    <property type="status" value="NOT_ANNOTATED_CDS"/>
    <property type="molecule type" value="Genomic_DNA"/>
</dbReference>
<comment type="similarity">
    <text evidence="2 6">Belongs to the elicitin family.</text>
</comment>
<evidence type="ECO:0000256" key="5">
    <source>
        <dbReference type="ARBA" id="ARBA00023157"/>
    </source>
</evidence>
<evidence type="ECO:0000256" key="8">
    <source>
        <dbReference type="SAM" id="SignalP"/>
    </source>
</evidence>
<evidence type="ECO:0000256" key="7">
    <source>
        <dbReference type="SAM" id="MobiDB-lite"/>
    </source>
</evidence>
<reference evidence="10" key="1">
    <citation type="journal article" date="2010" name="Genome Biol.">
        <title>Genome sequence of the necrotrophic plant pathogen Pythium ultimum reveals original pathogenicity mechanisms and effector repertoire.</title>
        <authorList>
            <person name="Levesque C.A."/>
            <person name="Brouwer H."/>
            <person name="Cano L."/>
            <person name="Hamilton J.P."/>
            <person name="Holt C."/>
            <person name="Huitema E."/>
            <person name="Raffaele S."/>
            <person name="Robideau G.P."/>
            <person name="Thines M."/>
            <person name="Win J."/>
            <person name="Zerillo M.M."/>
            <person name="Beakes G.W."/>
            <person name="Boore J.L."/>
            <person name="Busam D."/>
            <person name="Dumas B."/>
            <person name="Ferriera S."/>
            <person name="Fuerstenberg S.I."/>
            <person name="Gachon C.M."/>
            <person name="Gaulin E."/>
            <person name="Govers F."/>
            <person name="Grenville-Briggs L."/>
            <person name="Horner N."/>
            <person name="Hostetler J."/>
            <person name="Jiang R.H."/>
            <person name="Johnson J."/>
            <person name="Krajaejun T."/>
            <person name="Lin H."/>
            <person name="Meijer H.J."/>
            <person name="Moore B."/>
            <person name="Morris P."/>
            <person name="Phuntmart V."/>
            <person name="Puiu D."/>
            <person name="Shetty J."/>
            <person name="Stajich J.E."/>
            <person name="Tripathy S."/>
            <person name="Wawra S."/>
            <person name="van West P."/>
            <person name="Whitty B.R."/>
            <person name="Coutinho P.M."/>
            <person name="Henrissat B."/>
            <person name="Martin F."/>
            <person name="Thomas P.D."/>
            <person name="Tyler B.M."/>
            <person name="De Vries R.P."/>
            <person name="Kamoun S."/>
            <person name="Yandell M."/>
            <person name="Tisserat N."/>
            <person name="Buell C.R."/>
        </authorList>
    </citation>
    <scope>NUCLEOTIDE SEQUENCE</scope>
    <source>
        <strain evidence="10">DAOM:BR144</strain>
    </source>
</reference>
<dbReference type="VEuPathDB" id="FungiDB:PYU1_G008901"/>
<dbReference type="EnsemblProtists" id="PYU1_T008919">
    <property type="protein sequence ID" value="PYU1_T008919"/>
    <property type="gene ID" value="PYU1_G008901"/>
</dbReference>
<protein>
    <recommendedName>
        <fullName evidence="6">Elicitin</fullName>
    </recommendedName>
</protein>
<dbReference type="eggNOG" id="ENOG502T2ZS">
    <property type="taxonomic scope" value="Eukaryota"/>
</dbReference>
<dbReference type="STRING" id="431595.K3WVC1"/>
<dbReference type="OMA" id="QVEPSEC"/>
<evidence type="ECO:0000256" key="2">
    <source>
        <dbReference type="ARBA" id="ARBA00009544"/>
    </source>
</evidence>
<dbReference type="GO" id="GO:0005576">
    <property type="term" value="C:extracellular region"/>
    <property type="evidence" value="ECO:0007669"/>
    <property type="project" value="UniProtKB-SubCell"/>
</dbReference>
<sequence length="178" mass="18246">MEFAAIVTIVTTITLAITVHAEECDAKLKDAVVIPEQSTCELQSGFSFVKLVTPTGDAMTKFCSSAACMAVWNAAKSVGLSECTIRGKQLYADLLNPIETACKKGSGAISNATDDSHDYAHGSGHGSSSVEDSSDNDSMVKAPTNSTTMPTPAPTSAATSLSLTAVGAMVFSIAAAVC</sequence>
<comment type="function">
    <text evidence="6">Induces local and distal defense responses (incompatible hypersensitive reaction) in plants from the solanaceae and cruciferae families. Elicits leaf necrosis and causes the accumulation of pathogenesis-related proteins. Might interact with the lipidic molecules of the plasma membrane.</text>
</comment>
<keyword evidence="5 6" id="KW-1015">Disulfide bond</keyword>
<keyword evidence="4 6" id="KW-0928">Hypersensitive response elicitation</keyword>
<evidence type="ECO:0000256" key="6">
    <source>
        <dbReference type="RuleBase" id="RU368111"/>
    </source>
</evidence>
<dbReference type="InParanoid" id="K3WVC1"/>
<evidence type="ECO:0000256" key="4">
    <source>
        <dbReference type="ARBA" id="ARBA00022978"/>
    </source>
</evidence>
<keyword evidence="10" id="KW-1185">Reference proteome</keyword>
<feature type="signal peptide" evidence="8">
    <location>
        <begin position="1"/>
        <end position="21"/>
    </location>
</feature>
<evidence type="ECO:0000313" key="9">
    <source>
        <dbReference type="EnsemblProtists" id="PYU1_T008919"/>
    </source>
</evidence>
<name>K3WVC1_GLOUD</name>
<feature type="chain" id="PRO_5003868141" description="Elicitin" evidence="8">
    <location>
        <begin position="22"/>
        <end position="178"/>
    </location>
</feature>
<accession>K3WVC1</accession>
<dbReference type="Proteomes" id="UP000019132">
    <property type="component" value="Unassembled WGS sequence"/>
</dbReference>
<dbReference type="HOGENOM" id="CLU_1411381_0_0_1"/>
<feature type="region of interest" description="Disordered" evidence="7">
    <location>
        <begin position="113"/>
        <end position="156"/>
    </location>
</feature>
<reference evidence="10" key="2">
    <citation type="submission" date="2010-04" db="EMBL/GenBank/DDBJ databases">
        <authorList>
            <person name="Buell R."/>
            <person name="Hamilton J."/>
            <person name="Hostetler J."/>
        </authorList>
    </citation>
    <scope>NUCLEOTIDE SEQUENCE [LARGE SCALE GENOMIC DNA]</scope>
    <source>
        <strain evidence="10">DAOM:BR144</strain>
    </source>
</reference>
<dbReference type="SMART" id="SM01187">
    <property type="entry name" value="Elicitin"/>
    <property type="match status" value="1"/>
</dbReference>
<organism evidence="9 10">
    <name type="scientific">Globisporangium ultimum (strain ATCC 200006 / CBS 805.95 / DAOM BR144)</name>
    <name type="common">Pythium ultimum</name>
    <dbReference type="NCBI Taxonomy" id="431595"/>
    <lineage>
        <taxon>Eukaryota</taxon>
        <taxon>Sar</taxon>
        <taxon>Stramenopiles</taxon>
        <taxon>Oomycota</taxon>
        <taxon>Peronosporomycetes</taxon>
        <taxon>Pythiales</taxon>
        <taxon>Pythiaceae</taxon>
        <taxon>Globisporangium</taxon>
    </lineage>
</organism>
<dbReference type="Pfam" id="PF00964">
    <property type="entry name" value="Elicitin"/>
    <property type="match status" value="1"/>
</dbReference>
<dbReference type="SUPFAM" id="SSF48647">
    <property type="entry name" value="Fungal elicitin"/>
    <property type="match status" value="1"/>
</dbReference>
<comment type="subcellular location">
    <subcellularLocation>
        <location evidence="1 6">Secreted</location>
    </subcellularLocation>
</comment>
<evidence type="ECO:0000256" key="1">
    <source>
        <dbReference type="ARBA" id="ARBA00004613"/>
    </source>
</evidence>
<dbReference type="InterPro" id="IPR036470">
    <property type="entry name" value="Elicitin_sf"/>
</dbReference>
<feature type="compositionally biased region" description="Low complexity" evidence="7">
    <location>
        <begin position="142"/>
        <end position="156"/>
    </location>
</feature>